<name>A0A7X5QWS0_9GAMM</name>
<sequence length="571" mass="62037">MKTRVVGAENGRLAFVQLPDELYPSARYTIFVQGLHTAKGQSVPYDAIGFTTKAARNGVVLAGEGNRPGTPESSTAEPPLFVMAGQGKVKACKPADAFHLCRDKGLVRDGAFYPGQDNVATSSGGHWRLYHDRQELPDTRALEANLSKGDTALIGQVRRIDETPVANVAIQVDGQTVRTDARGVFVLSHLRSGRRELFVDGGPAGTKDVEYGRFVVGADVTASKVNHMPYVMYLPRVLDRDKIALPSPTTRETVLTHPDMPGLELRIPAGAVLKDRNGKVLNEIAIVPTPVDHAPFPLPDNFPMYFTIQPGDAVVQGMTPEAAKGIQVVYPNYGKQKSADKADFWVYSAEKGWEMYGAGHVSADAGQLVADKDTRLVWALGAGASTNPPLPDNGMPPCNVKDGDPVDLQTGIFYETNTDLKLRDTANLQVDRSINGLYTPTSPFGLGTGSSLFMTLSGQDFSRPKLVLSCGEPIYFDLVAGAAVWPLVGTVWRHTDSDSGFYGATLQFVNDSTPEGAHWVVSTVDGDEYWFDRHAPNKLYLFKDKHGNTIRYQYSSGLLARIDLPPLSRTT</sequence>
<evidence type="ECO:0000313" key="3">
    <source>
        <dbReference type="Proteomes" id="UP000518878"/>
    </source>
</evidence>
<protein>
    <recommendedName>
        <fullName evidence="1">DUF6531 domain-containing protein</fullName>
    </recommendedName>
</protein>
<proteinExistence type="predicted"/>
<accession>A0A7X5QWS0</accession>
<dbReference type="InterPro" id="IPR045351">
    <property type="entry name" value="DUF6531"/>
</dbReference>
<comment type="caution">
    <text evidence="2">The sequence shown here is derived from an EMBL/GenBank/DDBJ whole genome shotgun (WGS) entry which is preliminary data.</text>
</comment>
<dbReference type="RefSeq" id="WP_166700576.1">
    <property type="nucleotide sequence ID" value="NZ_JAAQTL010000002.1"/>
</dbReference>
<dbReference type="SUPFAM" id="SSF49464">
    <property type="entry name" value="Carboxypeptidase regulatory domain-like"/>
    <property type="match status" value="1"/>
</dbReference>
<feature type="domain" description="DUF6531" evidence="1">
    <location>
        <begin position="403"/>
        <end position="457"/>
    </location>
</feature>
<evidence type="ECO:0000259" key="1">
    <source>
        <dbReference type="Pfam" id="PF20148"/>
    </source>
</evidence>
<dbReference type="Proteomes" id="UP000518878">
    <property type="component" value="Unassembled WGS sequence"/>
</dbReference>
<evidence type="ECO:0000313" key="2">
    <source>
        <dbReference type="EMBL" id="NID16754.1"/>
    </source>
</evidence>
<dbReference type="AlphaFoldDB" id="A0A7X5QWS0"/>
<dbReference type="InterPro" id="IPR008969">
    <property type="entry name" value="CarboxyPept-like_regulatory"/>
</dbReference>
<reference evidence="2 3" key="1">
    <citation type="journal article" date="2006" name="Int. J. Syst. Evol. Microbiol.">
        <title>Dyella yeojuensis sp. nov., isolated from greenhouse soil in Korea.</title>
        <authorList>
            <person name="Kim B.Y."/>
            <person name="Weon H.Y."/>
            <person name="Lee K.H."/>
            <person name="Seok S.J."/>
            <person name="Kwon S.W."/>
            <person name="Go S.J."/>
            <person name="Stackebrandt E."/>
        </authorList>
    </citation>
    <scope>NUCLEOTIDE SEQUENCE [LARGE SCALE GENOMIC DNA]</scope>
    <source>
        <strain evidence="2 3">DSM 17673</strain>
    </source>
</reference>
<gene>
    <name evidence="2" type="ORF">HBF32_14870</name>
</gene>
<organism evidence="2 3">
    <name type="scientific">Luteibacter yeojuensis</name>
    <dbReference type="NCBI Taxonomy" id="345309"/>
    <lineage>
        <taxon>Bacteria</taxon>
        <taxon>Pseudomonadati</taxon>
        <taxon>Pseudomonadota</taxon>
        <taxon>Gammaproteobacteria</taxon>
        <taxon>Lysobacterales</taxon>
        <taxon>Rhodanobacteraceae</taxon>
        <taxon>Luteibacter</taxon>
    </lineage>
</organism>
<dbReference type="Pfam" id="PF20148">
    <property type="entry name" value="DUF6531"/>
    <property type="match status" value="1"/>
</dbReference>
<keyword evidence="3" id="KW-1185">Reference proteome</keyword>
<dbReference type="EMBL" id="JAAQTL010000002">
    <property type="protein sequence ID" value="NID16754.1"/>
    <property type="molecule type" value="Genomic_DNA"/>
</dbReference>